<organism evidence="2 3">
    <name type="scientific">Theileria equi strain WA</name>
    <dbReference type="NCBI Taxonomy" id="1537102"/>
    <lineage>
        <taxon>Eukaryota</taxon>
        <taxon>Sar</taxon>
        <taxon>Alveolata</taxon>
        <taxon>Apicomplexa</taxon>
        <taxon>Aconoidasida</taxon>
        <taxon>Piroplasmida</taxon>
        <taxon>Theileriidae</taxon>
        <taxon>Theileria</taxon>
    </lineage>
</organism>
<dbReference type="VEuPathDB" id="PiroplasmaDB:BEWA_013580"/>
<sequence>MINEYRDEWDVLVLDFPKEPEDNVLCYYRNDSDRYNPETKKVAIPNVSNFTKYTHTVPGGKIFTLYTSIPNGENLELNGYQEIQDVMNVSVYYWNKDKSHRKKPLLIGITVKGSSGIETKHYGRNGNSNSSNPGIFDQLPSADWDVFGTTTESGFYDYKGHPTEHLAKKLDDLTCKYHKAATFDISFTNSNNISTISCTDQQRYCCEEHEKKGEGRISVERNGVSCNEPGHTSSHIAAYKHSIESSSKLAGIYYKEGANTRKYIRLSGLSFPTYDPVSAYAFYCNGSMNPVLIYIKDGPREVRNKWFKKPTSNKNTWEEVSGRLPGITPENISNNKCTYWNALVDVLSGTGCANYSRCSYNSGISVFGAKYTLPEGFRGEALPPSIHPAVNSLTDDHTTTQTTLITEDGHKAIEVTYADNQVFRVLGANGVAEVEQTQESQNSAVALPPQEKATKTQNDVDTPTDSYKQSDSDLSSQNNSHTGTDKGAGPDSVDYTSLPGDGETGALQDDQSYGGDTPEPEQIGTESAPLGLLAIFKISSGVFGGSGAAGFAGWKLYKSFKRDPWVRQI</sequence>
<evidence type="ECO:0000256" key="1">
    <source>
        <dbReference type="SAM" id="MobiDB-lite"/>
    </source>
</evidence>
<dbReference type="AlphaFoldDB" id="L1LC00"/>
<dbReference type="STRING" id="1537102.L1LC00"/>
<name>L1LC00_THEEQ</name>
<accession>L1LC00</accession>
<dbReference type="RefSeq" id="XP_004832251.1">
    <property type="nucleotide sequence ID" value="XM_004832194.1"/>
</dbReference>
<proteinExistence type="predicted"/>
<evidence type="ECO:0000313" key="3">
    <source>
        <dbReference type="Proteomes" id="UP000031512"/>
    </source>
</evidence>
<comment type="caution">
    <text evidence="2">The sequence shown here is derived from an EMBL/GenBank/DDBJ whole genome shotgun (WGS) entry which is preliminary data.</text>
</comment>
<dbReference type="Proteomes" id="UP000031512">
    <property type="component" value="Unassembled WGS sequence"/>
</dbReference>
<dbReference type="EMBL" id="ACOU01000004">
    <property type="protein sequence ID" value="EKX72799.1"/>
    <property type="molecule type" value="Genomic_DNA"/>
</dbReference>
<dbReference type="KEGG" id="beq:BEWA_013580"/>
<feature type="compositionally biased region" description="Polar residues" evidence="1">
    <location>
        <begin position="435"/>
        <end position="444"/>
    </location>
</feature>
<feature type="region of interest" description="Disordered" evidence="1">
    <location>
        <begin position="434"/>
        <end position="524"/>
    </location>
</feature>
<gene>
    <name evidence="2" type="ORF">BEWA_013580</name>
</gene>
<dbReference type="GeneID" id="15804434"/>
<evidence type="ECO:0000313" key="2">
    <source>
        <dbReference type="EMBL" id="EKX72799.1"/>
    </source>
</evidence>
<reference evidence="2 3" key="1">
    <citation type="journal article" date="2012" name="BMC Genomics">
        <title>Comparative genomic analysis and phylogenetic position of Theileria equi.</title>
        <authorList>
            <person name="Kappmeyer L.S."/>
            <person name="Thiagarajan M."/>
            <person name="Herndon D.R."/>
            <person name="Ramsay J.D."/>
            <person name="Caler E."/>
            <person name="Djikeng A."/>
            <person name="Gillespie J.J."/>
            <person name="Lau A.O."/>
            <person name="Roalson E.H."/>
            <person name="Silva J.C."/>
            <person name="Silva M.G."/>
            <person name="Suarez C.E."/>
            <person name="Ueti M.W."/>
            <person name="Nene V.M."/>
            <person name="Mealey R.H."/>
            <person name="Knowles D.P."/>
            <person name="Brayton K.A."/>
        </authorList>
    </citation>
    <scope>NUCLEOTIDE SEQUENCE [LARGE SCALE GENOMIC DNA]</scope>
    <source>
        <strain evidence="2 3">WA</strain>
    </source>
</reference>
<keyword evidence="3" id="KW-1185">Reference proteome</keyword>
<feature type="compositionally biased region" description="Polar residues" evidence="1">
    <location>
        <begin position="455"/>
        <end position="467"/>
    </location>
</feature>
<protein>
    <submittedName>
        <fullName evidence="2">Uncharacterized protein</fullName>
    </submittedName>
</protein>